<dbReference type="EnsemblFungi" id="FOXG_01902T0">
    <property type="protein sequence ID" value="FOXG_01902P0"/>
    <property type="gene ID" value="FOXG_01902"/>
</dbReference>
<dbReference type="Proteomes" id="UP000002489">
    <property type="component" value="Unassembled WGS sequence"/>
</dbReference>
<protein>
    <submittedName>
        <fullName evidence="2">Uncharacterized protein</fullName>
    </submittedName>
</protein>
<organism evidence="2 3">
    <name type="scientific">Fusarium oxysporum (strain Fo5176)</name>
    <name type="common">Fusarium vascular wilt</name>
    <dbReference type="NCBI Taxonomy" id="660025"/>
    <lineage>
        <taxon>Eukaryota</taxon>
        <taxon>Fungi</taxon>
        <taxon>Dikarya</taxon>
        <taxon>Ascomycota</taxon>
        <taxon>Pezizomycotina</taxon>
        <taxon>Sordariomycetes</taxon>
        <taxon>Hypocreomycetidae</taxon>
        <taxon>Hypocreales</taxon>
        <taxon>Nectriaceae</taxon>
        <taxon>Fusarium</taxon>
        <taxon>Fusarium oxysporum species complex</taxon>
    </lineage>
</organism>
<evidence type="ECO:0000256" key="1">
    <source>
        <dbReference type="SAM" id="MobiDB-lite"/>
    </source>
</evidence>
<evidence type="ECO:0000313" key="2">
    <source>
        <dbReference type="EnsemblFungi" id="FOXG_01902P0"/>
    </source>
</evidence>
<accession>A0A0D2XDC3</accession>
<dbReference type="AlphaFoldDB" id="A0A0D2XDC3"/>
<feature type="region of interest" description="Disordered" evidence="1">
    <location>
        <begin position="78"/>
        <end position="108"/>
    </location>
</feature>
<sequence>MSCGQRIDNELWGATLKPADLEKVTIGVSRALSRTQGSGCWCHVLDGASSEALNGLGVLGSTGSVGLLPFERIKAPVRGTARHKRAQPPGDLQATSDFNPMPGQDQRH</sequence>
<evidence type="ECO:0000313" key="3">
    <source>
        <dbReference type="Proteomes" id="UP000002489"/>
    </source>
</evidence>
<reference evidence="3" key="1">
    <citation type="journal article" date="2012" name="Mol. Plant Microbe Interact.">
        <title>A highly conserved effector in Fusarium oxysporum is required for full virulence on Arabidopsis.</title>
        <authorList>
            <person name="Thatcher L.F."/>
            <person name="Gardiner D.M."/>
            <person name="Kazan K."/>
            <person name="Manners J."/>
        </authorList>
    </citation>
    <scope>NUCLEOTIDE SEQUENCE [LARGE SCALE GENOMIC DNA]</scope>
    <source>
        <strain evidence="3">Fo5176</strain>
    </source>
</reference>
<name>A0A0D2XDC3_FUSOF</name>
<proteinExistence type="predicted"/>
<reference evidence="2" key="2">
    <citation type="submission" date="2025-08" db="UniProtKB">
        <authorList>
            <consortium name="EnsemblFungi"/>
        </authorList>
    </citation>
    <scope>IDENTIFICATION</scope>
    <source>
        <strain evidence="2">4287 / CBS 123668 / FGSC 9935 / NRRL 34936</strain>
    </source>
</reference>